<feature type="domain" description="Lipid/polyisoprenoid-binding YceI-like" evidence="2">
    <location>
        <begin position="20"/>
        <end position="189"/>
    </location>
</feature>
<dbReference type="Gene3D" id="2.40.128.110">
    <property type="entry name" value="Lipid/polyisoprenoid-binding, YceI-like"/>
    <property type="match status" value="1"/>
</dbReference>
<dbReference type="Pfam" id="PF04264">
    <property type="entry name" value="YceI"/>
    <property type="match status" value="1"/>
</dbReference>
<keyword evidence="4" id="KW-1185">Reference proteome</keyword>
<dbReference type="SUPFAM" id="SSF101874">
    <property type="entry name" value="YceI-like"/>
    <property type="match status" value="1"/>
</dbReference>
<organism evidence="3 4">
    <name type="scientific">Bacteriovorax antarcticus</name>
    <dbReference type="NCBI Taxonomy" id="3088717"/>
    <lineage>
        <taxon>Bacteria</taxon>
        <taxon>Pseudomonadati</taxon>
        <taxon>Bdellovibrionota</taxon>
        <taxon>Bacteriovoracia</taxon>
        <taxon>Bacteriovoracales</taxon>
        <taxon>Bacteriovoracaceae</taxon>
        <taxon>Bacteriovorax</taxon>
    </lineage>
</organism>
<dbReference type="Proteomes" id="UP001302274">
    <property type="component" value="Unassembled WGS sequence"/>
</dbReference>
<dbReference type="InterPro" id="IPR036761">
    <property type="entry name" value="TTHA0802/YceI-like_sf"/>
</dbReference>
<dbReference type="EMBL" id="JAYGJQ010000001">
    <property type="protein sequence ID" value="MEA9355962.1"/>
    <property type="molecule type" value="Genomic_DNA"/>
</dbReference>
<dbReference type="RefSeq" id="WP_323575606.1">
    <property type="nucleotide sequence ID" value="NZ_JAYGJQ010000001.1"/>
</dbReference>
<name>A0ABU5VSR0_9BACT</name>
<comment type="caution">
    <text evidence="3">The sequence shown here is derived from an EMBL/GenBank/DDBJ whole genome shotgun (WGS) entry which is preliminary data.</text>
</comment>
<protein>
    <submittedName>
        <fullName evidence="3">YceI family protein</fullName>
    </submittedName>
</protein>
<dbReference type="InterPro" id="IPR007372">
    <property type="entry name" value="Lipid/polyisoprenoid-bd_YceI"/>
</dbReference>
<accession>A0ABU5VSR0</accession>
<feature type="signal peptide" evidence="1">
    <location>
        <begin position="1"/>
        <end position="16"/>
    </location>
</feature>
<dbReference type="PANTHER" id="PTHR34406:SF1">
    <property type="entry name" value="PROTEIN YCEI"/>
    <property type="match status" value="1"/>
</dbReference>
<reference evidence="3 4" key="1">
    <citation type="submission" date="2023-11" db="EMBL/GenBank/DDBJ databases">
        <title>A Novel Polar Bacteriovorax (B. antarcticus) Isolated from the Biocrust in Antarctica.</title>
        <authorList>
            <person name="Mun W."/>
            <person name="Choi S.Y."/>
            <person name="Mitchell R.J."/>
        </authorList>
    </citation>
    <scope>NUCLEOTIDE SEQUENCE [LARGE SCALE GENOMIC DNA]</scope>
    <source>
        <strain evidence="3 4">PP10</strain>
    </source>
</reference>
<proteinExistence type="predicted"/>
<dbReference type="SMART" id="SM00867">
    <property type="entry name" value="YceI"/>
    <property type="match status" value="1"/>
</dbReference>
<keyword evidence="1" id="KW-0732">Signal</keyword>
<gene>
    <name evidence="3" type="ORF">SHI21_07115</name>
</gene>
<feature type="chain" id="PRO_5046472749" evidence="1">
    <location>
        <begin position="17"/>
        <end position="198"/>
    </location>
</feature>
<dbReference type="PANTHER" id="PTHR34406">
    <property type="entry name" value="PROTEIN YCEI"/>
    <property type="match status" value="1"/>
</dbReference>
<evidence type="ECO:0000313" key="3">
    <source>
        <dbReference type="EMBL" id="MEA9355962.1"/>
    </source>
</evidence>
<evidence type="ECO:0000259" key="2">
    <source>
        <dbReference type="SMART" id="SM00867"/>
    </source>
</evidence>
<sequence>MKILFLTILLTFNVSAAEIVWGLDKSHSIIKFDIDHLVVSEVSGKFDDVKSDIKSDKLDFTDAIFNIVLETKSINTNDSKRDEHLRSSEFFDAEKFPQIMFVGKKFEKLKNGKYKIYGILDMHGVKKEVVFNGIFGGIIKDPWGGIRAGLKFQGEVDRYDYGLKYNSVLEAGGLAIGQKVRIAGNLELIKVVTSKGLH</sequence>
<evidence type="ECO:0000313" key="4">
    <source>
        <dbReference type="Proteomes" id="UP001302274"/>
    </source>
</evidence>
<evidence type="ECO:0000256" key="1">
    <source>
        <dbReference type="SAM" id="SignalP"/>
    </source>
</evidence>